<keyword evidence="5" id="KW-0813">Transport</keyword>
<gene>
    <name evidence="8" type="primary">ndhB_2</name>
    <name evidence="5" type="synonym">nuoN</name>
    <name evidence="8" type="ORF">BACCIP111899_01270</name>
</gene>
<evidence type="ECO:0000313" key="8">
    <source>
        <dbReference type="EMBL" id="CAG9612098.1"/>
    </source>
</evidence>
<feature type="transmembrane region" description="Helical" evidence="5">
    <location>
        <begin position="385"/>
        <end position="418"/>
    </location>
</feature>
<dbReference type="Pfam" id="PF00361">
    <property type="entry name" value="Proton_antipo_M"/>
    <property type="match status" value="1"/>
</dbReference>
<evidence type="ECO:0000256" key="4">
    <source>
        <dbReference type="ARBA" id="ARBA00023136"/>
    </source>
</evidence>
<dbReference type="NCBIfam" id="NF004446">
    <property type="entry name" value="PRK05777.2-4"/>
    <property type="match status" value="1"/>
</dbReference>
<comment type="subcellular location">
    <subcellularLocation>
        <location evidence="1 5">Cell membrane</location>
        <topology evidence="1 5">Multi-pass membrane protein</topology>
    </subcellularLocation>
    <subcellularLocation>
        <location evidence="6">Membrane</location>
        <topology evidence="6">Multi-pass membrane protein</topology>
    </subcellularLocation>
</comment>
<evidence type="ECO:0000256" key="3">
    <source>
        <dbReference type="ARBA" id="ARBA00022989"/>
    </source>
</evidence>
<accession>A0ABM8Y8P8</accession>
<feature type="transmembrane region" description="Helical" evidence="5">
    <location>
        <begin position="463"/>
        <end position="490"/>
    </location>
</feature>
<comment type="subunit">
    <text evidence="5">NDH-1 is composed of 14 different subunits. Subunits NuoA, H, J, K, L, M, N constitute the membrane sector of the complex.</text>
</comment>
<feature type="transmembrane region" description="Helical" evidence="5">
    <location>
        <begin position="82"/>
        <end position="100"/>
    </location>
</feature>
<keyword evidence="5" id="KW-1278">Translocase</keyword>
<feature type="transmembrane region" description="Helical" evidence="5">
    <location>
        <begin position="209"/>
        <end position="229"/>
    </location>
</feature>
<protein>
    <recommendedName>
        <fullName evidence="5">NADH-quinone oxidoreductase subunit N</fullName>
        <ecNumber evidence="5">7.1.1.-</ecNumber>
    </recommendedName>
    <alternativeName>
        <fullName evidence="5">NADH dehydrogenase I subunit N</fullName>
    </alternativeName>
    <alternativeName>
        <fullName evidence="5">NDH-1 subunit N</fullName>
    </alternativeName>
</protein>
<evidence type="ECO:0000256" key="2">
    <source>
        <dbReference type="ARBA" id="ARBA00022692"/>
    </source>
</evidence>
<evidence type="ECO:0000259" key="7">
    <source>
        <dbReference type="Pfam" id="PF00361"/>
    </source>
</evidence>
<comment type="function">
    <text evidence="5">NDH-1 shuttles electrons from NADH, via FMN and iron-sulfur (Fe-S) centers, to quinones in the respiratory chain. The immediate electron acceptor for the enzyme in this species is believed to be a menaquinone. Couples the redox reaction to proton translocation (for every two electrons transferred, four hydrogen ions are translocated across the cytoplasmic membrane), and thus conserves the redox energy in a proton gradient.</text>
</comment>
<sequence length="508" mass="55499">MDMKTLLGLSWYLMTPEFILIGGAILLSLLDLFAKQTFHRRNLAYGAIGTVILALVALVTLYGAPAGEILDGSFILDGFSKAFKTLLLLGGILVLFIAMSDDAKQPIEDRGEYYYLFLTALLGAMFMASSSDLITLFIGLELLSLSSYILVGIRKNNKASNEAAMKYVINGGISTAITLFGMSYLYGLTGSTNILDMQRLFMQGVSGDIQLLLALAFILLFVGLSFKIATVPFHMWAPDVYEGAATPVTALLGTVSKIAGFVMIIRIFLVIFAAVPVQNETTSLLSNMSIYIAVLAGITMIVGNSVALKQYSIKRMLAYSGVAHAGYLLVPFVALSPFLMDSMWFYMLAYVLMNIGAFAIIHGVILQTGQENISAFAGLYKRSPFAAVMMTIFMLSLAGIPGTAGFIGKINIFLGAFIVQPAHYVLASIMMGTTVISFVYYFRILQQIFFRRAESEERIVLPVNLKIVVSLCAIATVVLGILPAIGYNFFYDYFPLMKDFFFVGNVVQ</sequence>
<dbReference type="EC" id="7.1.1.-" evidence="5"/>
<feature type="transmembrane region" description="Helical" evidence="5">
    <location>
        <begin position="42"/>
        <end position="62"/>
    </location>
</feature>
<comment type="catalytic activity">
    <reaction evidence="5">
        <text>a quinone + NADH + 5 H(+)(in) = a quinol + NAD(+) + 4 H(+)(out)</text>
        <dbReference type="Rhea" id="RHEA:57888"/>
        <dbReference type="ChEBI" id="CHEBI:15378"/>
        <dbReference type="ChEBI" id="CHEBI:24646"/>
        <dbReference type="ChEBI" id="CHEBI:57540"/>
        <dbReference type="ChEBI" id="CHEBI:57945"/>
        <dbReference type="ChEBI" id="CHEBI:132124"/>
    </reaction>
</comment>
<name>A0ABM8Y8P8_9BACI</name>
<comment type="caution">
    <text evidence="8">The sequence shown here is derived from an EMBL/GenBank/DDBJ whole genome shotgun (WGS) entry which is preliminary data.</text>
</comment>
<feature type="transmembrane region" description="Helical" evidence="5">
    <location>
        <begin position="344"/>
        <end position="365"/>
    </location>
</feature>
<organism evidence="8 9">
    <name type="scientific">Bacillus rhizoplanae</name>
    <dbReference type="NCBI Taxonomy" id="2880966"/>
    <lineage>
        <taxon>Bacteria</taxon>
        <taxon>Bacillati</taxon>
        <taxon>Bacillota</taxon>
        <taxon>Bacilli</taxon>
        <taxon>Bacillales</taxon>
        <taxon>Bacillaceae</taxon>
        <taxon>Bacillus</taxon>
    </lineage>
</organism>
<feature type="transmembrane region" description="Helical" evidence="5">
    <location>
        <begin position="12"/>
        <end position="30"/>
    </location>
</feature>
<keyword evidence="5" id="KW-0520">NAD</keyword>
<dbReference type="HAMAP" id="MF_00445">
    <property type="entry name" value="NDH1_NuoN_1"/>
    <property type="match status" value="1"/>
</dbReference>
<feature type="transmembrane region" description="Helical" evidence="5">
    <location>
        <begin position="112"/>
        <end position="128"/>
    </location>
</feature>
<dbReference type="EMBL" id="CAKJTI010000004">
    <property type="protein sequence ID" value="CAG9612098.1"/>
    <property type="molecule type" value="Genomic_DNA"/>
</dbReference>
<evidence type="ECO:0000256" key="5">
    <source>
        <dbReference type="HAMAP-Rule" id="MF_00445"/>
    </source>
</evidence>
<reference evidence="8 9" key="1">
    <citation type="submission" date="2021-10" db="EMBL/GenBank/DDBJ databases">
        <authorList>
            <person name="Criscuolo A."/>
        </authorList>
    </citation>
    <scope>NUCLEOTIDE SEQUENCE [LARGE SCALE GENOMIC DNA]</scope>
    <source>
        <strain evidence="9">CIP 111899</strain>
    </source>
</reference>
<dbReference type="NCBIfam" id="TIGR01770">
    <property type="entry name" value="NDH_I_N"/>
    <property type="match status" value="1"/>
</dbReference>
<keyword evidence="5" id="KW-0874">Quinone</keyword>
<dbReference type="InterPro" id="IPR010096">
    <property type="entry name" value="NADH-Q_OxRdtase_suN/2"/>
</dbReference>
<feature type="transmembrane region" description="Helical" evidence="5">
    <location>
        <begin position="424"/>
        <end position="442"/>
    </location>
</feature>
<dbReference type="NCBIfam" id="NF004443">
    <property type="entry name" value="PRK05777.2-1"/>
    <property type="match status" value="1"/>
</dbReference>
<dbReference type="PANTHER" id="PTHR22773">
    <property type="entry name" value="NADH DEHYDROGENASE"/>
    <property type="match status" value="1"/>
</dbReference>
<feature type="transmembrane region" description="Helical" evidence="5">
    <location>
        <begin position="288"/>
        <end position="308"/>
    </location>
</feature>
<dbReference type="Proteomes" id="UP000789423">
    <property type="component" value="Unassembled WGS sequence"/>
</dbReference>
<evidence type="ECO:0000313" key="9">
    <source>
        <dbReference type="Proteomes" id="UP000789423"/>
    </source>
</evidence>
<keyword evidence="2 5" id="KW-0812">Transmembrane</keyword>
<evidence type="ECO:0000256" key="1">
    <source>
        <dbReference type="ARBA" id="ARBA00004651"/>
    </source>
</evidence>
<feature type="transmembrane region" description="Helical" evidence="5">
    <location>
        <begin position="134"/>
        <end position="153"/>
    </location>
</feature>
<dbReference type="InterPro" id="IPR001750">
    <property type="entry name" value="ND/Mrp_TM"/>
</dbReference>
<feature type="transmembrane region" description="Helical" evidence="5">
    <location>
        <begin position="317"/>
        <end position="338"/>
    </location>
</feature>
<proteinExistence type="inferred from homology"/>
<feature type="domain" description="NADH:quinone oxidoreductase/Mrp antiporter transmembrane" evidence="7">
    <location>
        <begin position="130"/>
        <end position="436"/>
    </location>
</feature>
<keyword evidence="3 5" id="KW-1133">Transmembrane helix</keyword>
<feature type="transmembrane region" description="Helical" evidence="5">
    <location>
        <begin position="165"/>
        <end position="189"/>
    </location>
</feature>
<keyword evidence="4 5" id="KW-0472">Membrane</keyword>
<keyword evidence="9" id="KW-1185">Reference proteome</keyword>
<feature type="transmembrane region" description="Helical" evidence="5">
    <location>
        <begin position="250"/>
        <end position="276"/>
    </location>
</feature>
<comment type="similarity">
    <text evidence="5">Belongs to the complex I subunit 2 family.</text>
</comment>
<keyword evidence="5" id="KW-1003">Cell membrane</keyword>
<evidence type="ECO:0000256" key="6">
    <source>
        <dbReference type="RuleBase" id="RU000320"/>
    </source>
</evidence>